<evidence type="ECO:0000313" key="12">
    <source>
        <dbReference type="Proteomes" id="UP001152795"/>
    </source>
</evidence>
<evidence type="ECO:0000256" key="4">
    <source>
        <dbReference type="ARBA" id="ARBA00022722"/>
    </source>
</evidence>
<dbReference type="Proteomes" id="UP001152795">
    <property type="component" value="Unassembled WGS sequence"/>
</dbReference>
<dbReference type="Pfam" id="PF00078">
    <property type="entry name" value="RVT_1"/>
    <property type="match status" value="1"/>
</dbReference>
<feature type="domain" description="Reverse transcriptase RNase H-like" evidence="9">
    <location>
        <begin position="496"/>
        <end position="599"/>
    </location>
</feature>
<dbReference type="FunFam" id="3.10.10.10:FF:000007">
    <property type="entry name" value="Retrovirus-related Pol polyprotein from transposon 17.6-like Protein"/>
    <property type="match status" value="1"/>
</dbReference>
<dbReference type="CDD" id="cd09274">
    <property type="entry name" value="RNase_HI_RT_Ty3"/>
    <property type="match status" value="1"/>
</dbReference>
<keyword evidence="5" id="KW-0255">Endonuclease</keyword>
<dbReference type="InterPro" id="IPR055469">
    <property type="entry name" value="DUF7041"/>
</dbReference>
<evidence type="ECO:0000256" key="5">
    <source>
        <dbReference type="ARBA" id="ARBA00022759"/>
    </source>
</evidence>
<keyword evidence="7" id="KW-0695">RNA-directed DNA polymerase</keyword>
<keyword evidence="1" id="KW-0645">Protease</keyword>
<dbReference type="Pfam" id="PF17917">
    <property type="entry name" value="RT_RNaseH"/>
    <property type="match status" value="1"/>
</dbReference>
<evidence type="ECO:0000259" key="9">
    <source>
        <dbReference type="Pfam" id="PF17917"/>
    </source>
</evidence>
<reference evidence="11" key="1">
    <citation type="submission" date="2020-04" db="EMBL/GenBank/DDBJ databases">
        <authorList>
            <person name="Alioto T."/>
            <person name="Alioto T."/>
            <person name="Gomez Garrido J."/>
        </authorList>
    </citation>
    <scope>NUCLEOTIDE SEQUENCE</scope>
    <source>
        <strain evidence="11">A484AB</strain>
    </source>
</reference>
<dbReference type="AlphaFoldDB" id="A0A6S7FXD4"/>
<keyword evidence="4" id="KW-0540">Nuclease</keyword>
<dbReference type="InterPro" id="IPR043128">
    <property type="entry name" value="Rev_trsase/Diguanyl_cyclase"/>
</dbReference>
<evidence type="ECO:0000256" key="6">
    <source>
        <dbReference type="ARBA" id="ARBA00022801"/>
    </source>
</evidence>
<dbReference type="PANTHER" id="PTHR37984">
    <property type="entry name" value="PROTEIN CBG26694"/>
    <property type="match status" value="1"/>
</dbReference>
<gene>
    <name evidence="11" type="ORF">PACLA_8A054530</name>
</gene>
<comment type="caution">
    <text evidence="11">The sequence shown here is derived from an EMBL/GenBank/DDBJ whole genome shotgun (WGS) entry which is preliminary data.</text>
</comment>
<organism evidence="11 12">
    <name type="scientific">Paramuricea clavata</name>
    <name type="common">Red gorgonian</name>
    <name type="synonym">Violescent sea-whip</name>
    <dbReference type="NCBI Taxonomy" id="317549"/>
    <lineage>
        <taxon>Eukaryota</taxon>
        <taxon>Metazoa</taxon>
        <taxon>Cnidaria</taxon>
        <taxon>Anthozoa</taxon>
        <taxon>Octocorallia</taxon>
        <taxon>Malacalcyonacea</taxon>
        <taxon>Plexauridae</taxon>
        <taxon>Paramuricea</taxon>
    </lineage>
</organism>
<dbReference type="GO" id="GO:0004519">
    <property type="term" value="F:endonuclease activity"/>
    <property type="evidence" value="ECO:0007669"/>
    <property type="project" value="UniProtKB-KW"/>
</dbReference>
<dbReference type="InterPro" id="IPR041373">
    <property type="entry name" value="RT_RNaseH"/>
</dbReference>
<dbReference type="GO" id="GO:0006508">
    <property type="term" value="P:proteolysis"/>
    <property type="evidence" value="ECO:0007669"/>
    <property type="project" value="UniProtKB-KW"/>
</dbReference>
<evidence type="ECO:0000256" key="1">
    <source>
        <dbReference type="ARBA" id="ARBA00022670"/>
    </source>
</evidence>
<dbReference type="FunFam" id="3.30.70.270:FF:000164">
    <property type="match status" value="1"/>
</dbReference>
<dbReference type="EMBL" id="CACRXK020000157">
    <property type="protein sequence ID" value="CAB3978980.1"/>
    <property type="molecule type" value="Genomic_DNA"/>
</dbReference>
<sequence length="744" mass="83462">MAAKTDNSNKTPPPTAATNVVATNAVAVKIPPFWPSDPELWFAQVEAQFSVKNMTSQGTKFAHVVAALSPEAATEVRDLILTPPSTNPFDVLKATLTERVSLSKRQKIQQLLQAEELGDPKSSQLLRRLQQLHALMADGKIELTDARPSIAQIETPESAEISSIRSDLNKVLTLLDTGARKLAADPKLVKEGLCWYHTRFGTQASKCRQPCTYTAPGNGQTTSPITSRGARDWGFLKPPVLNPPMGSIPFLLSFQQSVNSASSIQLLSTMFSTILSRLDRPLLRKLDAFLLKNSQLQKPSLTRCCLLTRCAYHQITGHPHFIWSQSRTVTGAPVVTIDRALNAGTKPDRYPVPQVQDFSARLPGCKIFSKIDLVCAYHQIPVAPEDVSKTAVITQFGLLEFKRMPYGLRNAAQTFQRFMDEVCRDLEFVFVFFDDILVFSTTPDQHRHHLRQLFQRLEHYGLVINPKKCELGRTQLSFLGHHNASRHSSSVNPPYNAPTSITSDASDLAVGAVFEQFIDHEWRSIGFFSRKLQRKKTRYSTFDRELLGVYLAIRHFRWFIEDRVFHVYTDHKPLTFAISSGSTQRSPRQSRQLAFISEFTTDLRHVKGKNNAGTDAFSRIQINATSTEIDFRAMAQAQADDHETQCLKAGVTNLKLVDVLLDGDDNLTLRCDSSQGNILPVVLESFRREIFNLIHNFPIQALDPPVSSQSKIHRHTTAPLQKFDIPDHRFAEIYVDIVGPLPLS</sequence>
<dbReference type="PANTHER" id="PTHR37984:SF15">
    <property type="entry name" value="INTEGRASE CATALYTIC DOMAIN-CONTAINING PROTEIN"/>
    <property type="match status" value="1"/>
</dbReference>
<dbReference type="Pfam" id="PF23055">
    <property type="entry name" value="DUF7041"/>
    <property type="match status" value="1"/>
</dbReference>
<dbReference type="InterPro" id="IPR043502">
    <property type="entry name" value="DNA/RNA_pol_sf"/>
</dbReference>
<feature type="domain" description="Reverse transcriptase" evidence="8">
    <location>
        <begin position="336"/>
        <end position="482"/>
    </location>
</feature>
<protein>
    <submittedName>
        <fullName evidence="11">Uncharacterized protein</fullName>
    </submittedName>
</protein>
<proteinExistence type="predicted"/>
<name>A0A6S7FXD4_PARCT</name>
<accession>A0A6S7FXD4</accession>
<dbReference type="GO" id="GO:0003964">
    <property type="term" value="F:RNA-directed DNA polymerase activity"/>
    <property type="evidence" value="ECO:0007669"/>
    <property type="project" value="UniProtKB-KW"/>
</dbReference>
<dbReference type="GO" id="GO:0008233">
    <property type="term" value="F:peptidase activity"/>
    <property type="evidence" value="ECO:0007669"/>
    <property type="project" value="UniProtKB-KW"/>
</dbReference>
<evidence type="ECO:0000313" key="11">
    <source>
        <dbReference type="EMBL" id="CAB3978980.1"/>
    </source>
</evidence>
<dbReference type="InterPro" id="IPR050951">
    <property type="entry name" value="Retrovirus_Pol_polyprotein"/>
</dbReference>
<dbReference type="CDD" id="cd01647">
    <property type="entry name" value="RT_LTR"/>
    <property type="match status" value="1"/>
</dbReference>
<evidence type="ECO:0000256" key="3">
    <source>
        <dbReference type="ARBA" id="ARBA00022695"/>
    </source>
</evidence>
<evidence type="ECO:0000259" key="10">
    <source>
        <dbReference type="Pfam" id="PF23055"/>
    </source>
</evidence>
<evidence type="ECO:0000256" key="7">
    <source>
        <dbReference type="ARBA" id="ARBA00022918"/>
    </source>
</evidence>
<evidence type="ECO:0000256" key="2">
    <source>
        <dbReference type="ARBA" id="ARBA00022679"/>
    </source>
</evidence>
<dbReference type="SUPFAM" id="SSF56672">
    <property type="entry name" value="DNA/RNA polymerases"/>
    <property type="match status" value="1"/>
</dbReference>
<keyword evidence="2" id="KW-0808">Transferase</keyword>
<evidence type="ECO:0000259" key="8">
    <source>
        <dbReference type="Pfam" id="PF00078"/>
    </source>
</evidence>
<feature type="domain" description="DUF7041" evidence="10">
    <location>
        <begin position="30"/>
        <end position="113"/>
    </location>
</feature>
<keyword evidence="6" id="KW-0378">Hydrolase</keyword>
<dbReference type="Gene3D" id="3.30.70.270">
    <property type="match status" value="1"/>
</dbReference>
<dbReference type="OrthoDB" id="7698974at2759"/>
<keyword evidence="12" id="KW-1185">Reference proteome</keyword>
<keyword evidence="3" id="KW-0548">Nucleotidyltransferase</keyword>
<dbReference type="InterPro" id="IPR000477">
    <property type="entry name" value="RT_dom"/>
</dbReference>